<reference evidence="7" key="2">
    <citation type="journal article" date="2021" name="Sci. Rep.">
        <title>The distribution of antibiotic resistance genes in chicken gut microbiota commensals.</title>
        <authorList>
            <person name="Juricova H."/>
            <person name="Matiasovicova J."/>
            <person name="Kubasova T."/>
            <person name="Cejkova D."/>
            <person name="Rychlik I."/>
        </authorList>
    </citation>
    <scope>NUCLEOTIDE SEQUENCE</scope>
    <source>
        <strain evidence="7">An836</strain>
    </source>
</reference>
<keyword evidence="4 5" id="KW-0472">Membrane</keyword>
<dbReference type="InterPro" id="IPR020846">
    <property type="entry name" value="MFS_dom"/>
</dbReference>
<dbReference type="RefSeq" id="WP_204469153.1">
    <property type="nucleotide sequence ID" value="NZ_JACLYU010000011.1"/>
</dbReference>
<keyword evidence="2 5" id="KW-0812">Transmembrane</keyword>
<keyword evidence="8" id="KW-1185">Reference proteome</keyword>
<dbReference type="PROSITE" id="PS50850">
    <property type="entry name" value="MFS"/>
    <property type="match status" value="1"/>
</dbReference>
<accession>A0A939B8K1</accession>
<dbReference type="EMBL" id="JACLYU010000011">
    <property type="protein sequence ID" value="MBM6699977.1"/>
    <property type="molecule type" value="Genomic_DNA"/>
</dbReference>
<dbReference type="GO" id="GO:0005886">
    <property type="term" value="C:plasma membrane"/>
    <property type="evidence" value="ECO:0007669"/>
    <property type="project" value="UniProtKB-SubCell"/>
</dbReference>
<comment type="subcellular location">
    <subcellularLocation>
        <location evidence="1">Cell membrane</location>
        <topology evidence="1">Multi-pass membrane protein</topology>
    </subcellularLocation>
</comment>
<dbReference type="SUPFAM" id="SSF103473">
    <property type="entry name" value="MFS general substrate transporter"/>
    <property type="match status" value="1"/>
</dbReference>
<reference evidence="7" key="1">
    <citation type="submission" date="2020-08" db="EMBL/GenBank/DDBJ databases">
        <authorList>
            <person name="Cejkova D."/>
            <person name="Kubasova T."/>
            <person name="Jahodarova E."/>
            <person name="Rychlik I."/>
        </authorList>
    </citation>
    <scope>NUCLEOTIDE SEQUENCE</scope>
    <source>
        <strain evidence="7">An836</strain>
    </source>
</reference>
<proteinExistence type="predicted"/>
<dbReference type="PANTHER" id="PTHR23528">
    <property type="match status" value="1"/>
</dbReference>
<feature type="transmembrane region" description="Helical" evidence="5">
    <location>
        <begin position="101"/>
        <end position="121"/>
    </location>
</feature>
<dbReference type="PANTHER" id="PTHR23528:SF1">
    <property type="entry name" value="MAJOR FACILITATOR SUPERFAMILY (MFS) PROFILE DOMAIN-CONTAINING PROTEIN"/>
    <property type="match status" value="1"/>
</dbReference>
<feature type="transmembrane region" description="Helical" evidence="5">
    <location>
        <begin position="71"/>
        <end position="89"/>
    </location>
</feature>
<evidence type="ECO:0000313" key="7">
    <source>
        <dbReference type="EMBL" id="MBM6699977.1"/>
    </source>
</evidence>
<feature type="domain" description="Major facilitator superfamily (MFS) profile" evidence="6">
    <location>
        <begin position="62"/>
        <end position="246"/>
    </location>
</feature>
<evidence type="ECO:0000256" key="5">
    <source>
        <dbReference type="SAM" id="Phobius"/>
    </source>
</evidence>
<protein>
    <submittedName>
        <fullName evidence="7">MFS transporter</fullName>
    </submittedName>
</protein>
<dbReference type="InterPro" id="IPR036259">
    <property type="entry name" value="MFS_trans_sf"/>
</dbReference>
<comment type="caution">
    <text evidence="7">The sequence shown here is derived from an EMBL/GenBank/DDBJ whole genome shotgun (WGS) entry which is preliminary data.</text>
</comment>
<name>A0A939B8K1_9BIFI</name>
<evidence type="ECO:0000256" key="3">
    <source>
        <dbReference type="ARBA" id="ARBA00022989"/>
    </source>
</evidence>
<dbReference type="Pfam" id="PF07690">
    <property type="entry name" value="MFS_1"/>
    <property type="match status" value="1"/>
</dbReference>
<evidence type="ECO:0000256" key="4">
    <source>
        <dbReference type="ARBA" id="ARBA00023136"/>
    </source>
</evidence>
<evidence type="ECO:0000313" key="8">
    <source>
        <dbReference type="Proteomes" id="UP000718821"/>
    </source>
</evidence>
<feature type="transmembrane region" description="Helical" evidence="5">
    <location>
        <begin position="225"/>
        <end position="242"/>
    </location>
</feature>
<gene>
    <name evidence="7" type="ORF">H7U32_06585</name>
</gene>
<dbReference type="AlphaFoldDB" id="A0A939B8K1"/>
<feature type="transmembrane region" description="Helical" evidence="5">
    <location>
        <begin position="196"/>
        <end position="219"/>
    </location>
</feature>
<dbReference type="InterPro" id="IPR011701">
    <property type="entry name" value="MFS"/>
</dbReference>
<dbReference type="Proteomes" id="UP000718821">
    <property type="component" value="Unassembled WGS sequence"/>
</dbReference>
<organism evidence="7 8">
    <name type="scientific">Bifidobacterium pullorum subsp. saeculare</name>
    <dbReference type="NCBI Taxonomy" id="78257"/>
    <lineage>
        <taxon>Bacteria</taxon>
        <taxon>Bacillati</taxon>
        <taxon>Actinomycetota</taxon>
        <taxon>Actinomycetes</taxon>
        <taxon>Bifidobacteriales</taxon>
        <taxon>Bifidobacteriaceae</taxon>
        <taxon>Bifidobacterium</taxon>
    </lineage>
</organism>
<feature type="transmembrane region" description="Helical" evidence="5">
    <location>
        <begin position="133"/>
        <end position="152"/>
    </location>
</feature>
<feature type="transmembrane region" description="Helical" evidence="5">
    <location>
        <begin position="158"/>
        <end position="184"/>
    </location>
</feature>
<dbReference type="GO" id="GO:0022857">
    <property type="term" value="F:transmembrane transporter activity"/>
    <property type="evidence" value="ECO:0007669"/>
    <property type="project" value="InterPro"/>
</dbReference>
<evidence type="ECO:0000259" key="6">
    <source>
        <dbReference type="PROSITE" id="PS50850"/>
    </source>
</evidence>
<evidence type="ECO:0000256" key="1">
    <source>
        <dbReference type="ARBA" id="ARBA00004651"/>
    </source>
</evidence>
<feature type="transmembrane region" description="Helical" evidence="5">
    <location>
        <begin position="12"/>
        <end position="31"/>
    </location>
</feature>
<evidence type="ECO:0000256" key="2">
    <source>
        <dbReference type="ARBA" id="ARBA00022692"/>
    </source>
</evidence>
<dbReference type="Gene3D" id="1.20.1250.20">
    <property type="entry name" value="MFS general substrate transporter like domains"/>
    <property type="match status" value="1"/>
</dbReference>
<keyword evidence="3 5" id="KW-1133">Transmembrane helix</keyword>
<sequence length="246" mass="25139">MVAQFLEDVTLGVEVFAAVALAGGVLSALLAGERSNLDDPKVPFRPRELLGMVMFPTHGARDFYKTLAARFLLTVGSGIVSNYMLYILQDYLRLDQTGSQRMLSVTSAITLAVGLVCCLVAGPIADRIGRPKLLTVVTACMMAVGALVPFLVPTPGGLVAFSAIVGVANGASSSLIQTISVEVLPDPAAAAKDLGFLNLANTLGGVGGSFAGAAVIGVVGYGGAFVGQAVAVLAAAALFASIRRVR</sequence>